<evidence type="ECO:0000313" key="3">
    <source>
        <dbReference type="Proteomes" id="UP001642487"/>
    </source>
</evidence>
<evidence type="ECO:0000313" key="2">
    <source>
        <dbReference type="EMBL" id="CAK9320081.1"/>
    </source>
</evidence>
<proteinExistence type="predicted"/>
<reference evidence="2 3" key="1">
    <citation type="submission" date="2024-03" db="EMBL/GenBank/DDBJ databases">
        <authorList>
            <person name="Gkanogiannis A."/>
            <person name="Becerra Lopez-Lavalle L."/>
        </authorList>
    </citation>
    <scope>NUCLEOTIDE SEQUENCE [LARGE SCALE GENOMIC DNA]</scope>
</reference>
<sequence length="81" mass="8979">MILVSLTENLCILVMQETICCTSKVYDVAVIGAMENCSRSISWQLGLTDMQLLGQIWVGPFKSVKIGDPINYASEEAHERS</sequence>
<gene>
    <name evidence="2" type="ORF">CITCOLO1_LOCUS12122</name>
</gene>
<evidence type="ECO:0000256" key="1">
    <source>
        <dbReference type="SAM" id="SignalP"/>
    </source>
</evidence>
<organism evidence="2 3">
    <name type="scientific">Citrullus colocynthis</name>
    <name type="common">colocynth</name>
    <dbReference type="NCBI Taxonomy" id="252529"/>
    <lineage>
        <taxon>Eukaryota</taxon>
        <taxon>Viridiplantae</taxon>
        <taxon>Streptophyta</taxon>
        <taxon>Embryophyta</taxon>
        <taxon>Tracheophyta</taxon>
        <taxon>Spermatophyta</taxon>
        <taxon>Magnoliopsida</taxon>
        <taxon>eudicotyledons</taxon>
        <taxon>Gunneridae</taxon>
        <taxon>Pentapetalae</taxon>
        <taxon>rosids</taxon>
        <taxon>fabids</taxon>
        <taxon>Cucurbitales</taxon>
        <taxon>Cucurbitaceae</taxon>
        <taxon>Benincaseae</taxon>
        <taxon>Citrullus</taxon>
    </lineage>
</organism>
<protein>
    <submittedName>
        <fullName evidence="2">Uncharacterized protein</fullName>
    </submittedName>
</protein>
<keyword evidence="1" id="KW-0732">Signal</keyword>
<feature type="chain" id="PRO_5047318945" evidence="1">
    <location>
        <begin position="17"/>
        <end position="81"/>
    </location>
</feature>
<dbReference type="EMBL" id="OZ021738">
    <property type="protein sequence ID" value="CAK9320081.1"/>
    <property type="molecule type" value="Genomic_DNA"/>
</dbReference>
<name>A0ABP0YKI8_9ROSI</name>
<dbReference type="Proteomes" id="UP001642487">
    <property type="component" value="Chromosome 4"/>
</dbReference>
<feature type="signal peptide" evidence="1">
    <location>
        <begin position="1"/>
        <end position="16"/>
    </location>
</feature>
<keyword evidence="3" id="KW-1185">Reference proteome</keyword>
<accession>A0ABP0YKI8</accession>